<evidence type="ECO:0000259" key="2">
    <source>
        <dbReference type="Pfam" id="PF10633"/>
    </source>
</evidence>
<feature type="domain" description="Alpha-galactosidase NEW3" evidence="2">
    <location>
        <begin position="121"/>
        <end position="197"/>
    </location>
</feature>
<dbReference type="PANTHER" id="PTHR39198:SF1">
    <property type="entry name" value="ALPHA-GALACTOSIDASE NEW3 DOMAIN-CONTAINING PROTEIN"/>
    <property type="match status" value="1"/>
</dbReference>
<organism evidence="3">
    <name type="scientific">Thermofilum pendens</name>
    <dbReference type="NCBI Taxonomy" id="2269"/>
    <lineage>
        <taxon>Archaea</taxon>
        <taxon>Thermoproteota</taxon>
        <taxon>Thermoprotei</taxon>
        <taxon>Thermofilales</taxon>
        <taxon>Thermofilaceae</taxon>
        <taxon>Thermofilum</taxon>
    </lineage>
</organism>
<dbReference type="AlphaFoldDB" id="A0A7J3X8C2"/>
<keyword evidence="1" id="KW-0472">Membrane</keyword>
<dbReference type="InterPro" id="IPR013783">
    <property type="entry name" value="Ig-like_fold"/>
</dbReference>
<sequence length="576" mass="61165">MRRLSLILVVVLAVAVLGEVQGQVILFFGRVVDEEGRPLPQAQVAVLQGDMLVLAVETRADGRFQMQLPRGRFVMRIYKYGYQPLYVSFEALPERGGDIGTFPLRKAITVVADALRLSALQGDKVQVRIRVINSGADFIPVRFDLQAPTGWECALLTPEGLTVSEISVPPGSQRNLTLQVSIPVNAAATGEVGITASWAGLSQRVNLTFIVGERTWDVLAVAYEAVSSFPGALLRIPLTIRNPLQQEQLFSIVASAPPGWISAIVDPRGLTISRIVVQPLSSANLTLMVYVPQPTSTGTYSVEVVVASDLLKASRKLSVSVESRYDVVELALPVKHIELTGGSSTSVTATVKNLGNAPTQVVLSAKCQSAVLRCYFQASGKSNLSLYVLPSEEKPVSMIVEALPATAAGQYLAQISAVGGSSAASSELLVTVSGSKSMRVGTEYLAVSLAPGSASSAQISVANTGSVPLDVAAYIVDAPRGFIVTLTPSSLELLPGEEKALVVTVKAPENVTEGVYNVVIGVEGDGVREHRILVVEVRGGAELGYYAFAAILTSVSFATVLYSRARSRSGIWSRRS</sequence>
<evidence type="ECO:0000313" key="3">
    <source>
        <dbReference type="EMBL" id="HHP05453.1"/>
    </source>
</evidence>
<dbReference type="PANTHER" id="PTHR39198">
    <property type="entry name" value="HYPOTHETICAL MEMBRANE PROTEIN, CONSERVED"/>
    <property type="match status" value="1"/>
</dbReference>
<evidence type="ECO:0000256" key="1">
    <source>
        <dbReference type="SAM" id="Phobius"/>
    </source>
</evidence>
<dbReference type="InterPro" id="IPR008969">
    <property type="entry name" value="CarboxyPept-like_regulatory"/>
</dbReference>
<comment type="caution">
    <text evidence="3">The sequence shown here is derived from an EMBL/GenBank/DDBJ whole genome shotgun (WGS) entry which is preliminary data.</text>
</comment>
<name>A0A7J3X8C2_THEPE</name>
<dbReference type="EMBL" id="DRZM01000202">
    <property type="protein sequence ID" value="HHP05453.1"/>
    <property type="molecule type" value="Genomic_DNA"/>
</dbReference>
<accession>A0A7J3X8C2</accession>
<keyword evidence="1" id="KW-1133">Transmembrane helix</keyword>
<protein>
    <recommendedName>
        <fullName evidence="2">Alpha-galactosidase NEW3 domain-containing protein</fullName>
    </recommendedName>
</protein>
<dbReference type="Pfam" id="PF13620">
    <property type="entry name" value="CarboxypepD_reg"/>
    <property type="match status" value="1"/>
</dbReference>
<keyword evidence="1" id="KW-0812">Transmembrane</keyword>
<dbReference type="InterPro" id="IPR018905">
    <property type="entry name" value="A-galactase_NEW3"/>
</dbReference>
<feature type="transmembrane region" description="Helical" evidence="1">
    <location>
        <begin position="543"/>
        <end position="565"/>
    </location>
</feature>
<reference evidence="3" key="1">
    <citation type="journal article" date="2020" name="mSystems">
        <title>Genome- and Community-Level Interaction Insights into Carbon Utilization and Element Cycling Functions of Hydrothermarchaeota in Hydrothermal Sediment.</title>
        <authorList>
            <person name="Zhou Z."/>
            <person name="Liu Y."/>
            <person name="Xu W."/>
            <person name="Pan J."/>
            <person name="Luo Z.H."/>
            <person name="Li M."/>
        </authorList>
    </citation>
    <scope>NUCLEOTIDE SEQUENCE [LARGE SCALE GENOMIC DNA]</scope>
    <source>
        <strain evidence="3">SpSt-1125</strain>
    </source>
</reference>
<proteinExistence type="predicted"/>
<dbReference type="Gene3D" id="2.60.40.10">
    <property type="entry name" value="Immunoglobulins"/>
    <property type="match status" value="1"/>
</dbReference>
<dbReference type="Pfam" id="PF10633">
    <property type="entry name" value="NPCBM_assoc"/>
    <property type="match status" value="1"/>
</dbReference>
<dbReference type="SUPFAM" id="SSF49464">
    <property type="entry name" value="Carboxypeptidase regulatory domain-like"/>
    <property type="match status" value="1"/>
</dbReference>
<dbReference type="Gene3D" id="2.60.40.1120">
    <property type="entry name" value="Carboxypeptidase-like, regulatory domain"/>
    <property type="match status" value="1"/>
</dbReference>
<gene>
    <name evidence="3" type="ORF">ENM88_06900</name>
</gene>